<proteinExistence type="predicted"/>
<feature type="transmembrane region" description="Helical" evidence="2">
    <location>
        <begin position="96"/>
        <end position="122"/>
    </location>
</feature>
<evidence type="ECO:0000313" key="4">
    <source>
        <dbReference type="Proteomes" id="UP000292408"/>
    </source>
</evidence>
<feature type="region of interest" description="Disordered" evidence="1">
    <location>
        <begin position="25"/>
        <end position="76"/>
    </location>
</feature>
<comment type="caution">
    <text evidence="3">The sequence shown here is derived from an EMBL/GenBank/DDBJ whole genome shotgun (WGS) entry which is preliminary data.</text>
</comment>
<reference evidence="3 4" key="1">
    <citation type="journal article" date="2015" name="Stand. Genomic Sci.">
        <title>Genomic Encyclopedia of Bacterial and Archaeal Type Strains, Phase III: the genomes of soil and plant-associated and newly described type strains.</title>
        <authorList>
            <person name="Whitman W.B."/>
            <person name="Woyke T."/>
            <person name="Klenk H.P."/>
            <person name="Zhou Y."/>
            <person name="Lilburn T.G."/>
            <person name="Beck B.J."/>
            <person name="De Vos P."/>
            <person name="Vandamme P."/>
            <person name="Eisen J.A."/>
            <person name="Garrity G."/>
            <person name="Hugenholtz P."/>
            <person name="Kyrpides N.C."/>
        </authorList>
    </citation>
    <scope>NUCLEOTIDE SEQUENCE [LARGE SCALE GENOMIC DNA]</scope>
    <source>
        <strain evidence="3 4">AC4r</strain>
    </source>
</reference>
<evidence type="ECO:0000256" key="1">
    <source>
        <dbReference type="SAM" id="MobiDB-lite"/>
    </source>
</evidence>
<dbReference type="OrthoDB" id="5125090at2"/>
<evidence type="ECO:0000256" key="2">
    <source>
        <dbReference type="SAM" id="Phobius"/>
    </source>
</evidence>
<sequence>MPDESALDPRYPRVFQRGGEGVAPAQLAAGVSPSGQNSVQAAASRAPSASSPRAQRSAAPRAPEVDPGALAPGAATAAPGRPPLELIVVGNPWMRALWAVGALAFAAGLALAVTAEFGFSAVQASGPYQPEAFLPPRIAQVLALPFAIAGTVALVAATVLRIVAWRPAAVRELDGD</sequence>
<dbReference type="EMBL" id="SGXT01000017">
    <property type="protein sequence ID" value="RZT58458.1"/>
    <property type="molecule type" value="Genomic_DNA"/>
</dbReference>
<keyword evidence="4" id="KW-1185">Reference proteome</keyword>
<keyword evidence="2" id="KW-0812">Transmembrane</keyword>
<protein>
    <submittedName>
        <fullName evidence="3">Uncharacterized protein</fullName>
    </submittedName>
</protein>
<dbReference type="AlphaFoldDB" id="A0A4Q7TGB9"/>
<keyword evidence="2" id="KW-0472">Membrane</keyword>
<feature type="transmembrane region" description="Helical" evidence="2">
    <location>
        <begin position="142"/>
        <end position="163"/>
    </location>
</feature>
<dbReference type="RefSeq" id="WP_130283868.1">
    <property type="nucleotide sequence ID" value="NZ_SGXT01000017.1"/>
</dbReference>
<evidence type="ECO:0000313" key="3">
    <source>
        <dbReference type="EMBL" id="RZT58458.1"/>
    </source>
</evidence>
<gene>
    <name evidence="3" type="ORF">EV140_2228</name>
</gene>
<dbReference type="Proteomes" id="UP000292408">
    <property type="component" value="Unassembled WGS sequence"/>
</dbReference>
<keyword evidence="2" id="KW-1133">Transmembrane helix</keyword>
<organism evidence="3 4">
    <name type="scientific">Microcella alkaliphila</name>
    <dbReference type="NCBI Taxonomy" id="279828"/>
    <lineage>
        <taxon>Bacteria</taxon>
        <taxon>Bacillati</taxon>
        <taxon>Actinomycetota</taxon>
        <taxon>Actinomycetes</taxon>
        <taxon>Micrococcales</taxon>
        <taxon>Microbacteriaceae</taxon>
        <taxon>Microcella</taxon>
    </lineage>
</organism>
<accession>A0A4Q7TGB9</accession>
<name>A0A4Q7TGB9_9MICO</name>
<feature type="compositionally biased region" description="Low complexity" evidence="1">
    <location>
        <begin position="40"/>
        <end position="76"/>
    </location>
</feature>